<proteinExistence type="predicted"/>
<dbReference type="EMBL" id="AASEPP010000152">
    <property type="protein sequence ID" value="EFC2249733.1"/>
    <property type="molecule type" value="Genomic_DNA"/>
</dbReference>
<reference evidence="1 2" key="1">
    <citation type="submission" date="2019-04" db="EMBL/GenBank/DDBJ databases">
        <authorList>
            <consortium name="NARMS: The National Antimicrobial Resistance Monitoring System"/>
        </authorList>
    </citation>
    <scope>NUCLEOTIDE SEQUENCE [LARGE SCALE GENOMIC DNA]</scope>
    <source>
        <strain evidence="1 2">FSIS11919500</strain>
    </source>
</reference>
<evidence type="ECO:0000313" key="2">
    <source>
        <dbReference type="Proteomes" id="UP000531916"/>
    </source>
</evidence>
<protein>
    <submittedName>
        <fullName evidence="1">Uncharacterized protein</fullName>
    </submittedName>
</protein>
<evidence type="ECO:0000313" key="1">
    <source>
        <dbReference type="EMBL" id="EFC2249733.1"/>
    </source>
</evidence>
<gene>
    <name evidence="1" type="ORF">E5H86_29200</name>
</gene>
<dbReference type="Proteomes" id="UP000531916">
    <property type="component" value="Unassembled WGS sequence"/>
</dbReference>
<accession>A0A8S7IBR3</accession>
<comment type="caution">
    <text evidence="1">The sequence shown here is derived from an EMBL/GenBank/DDBJ whole genome shotgun (WGS) entry which is preliminary data.</text>
</comment>
<dbReference type="AlphaFoldDB" id="A0A8S7IBR3"/>
<sequence>MDIQIVKEHAGRLSVSGARPHVAACWSPFLIHPLMEDKIIVVLVGSVPQVLPFKPVNPERIVFSINIAIHIQVVFAVCP</sequence>
<name>A0A8S7IBR3_ECOLX</name>
<organism evidence="1 2">
    <name type="scientific">Escherichia coli</name>
    <dbReference type="NCBI Taxonomy" id="562"/>
    <lineage>
        <taxon>Bacteria</taxon>
        <taxon>Pseudomonadati</taxon>
        <taxon>Pseudomonadota</taxon>
        <taxon>Gammaproteobacteria</taxon>
        <taxon>Enterobacterales</taxon>
        <taxon>Enterobacteriaceae</taxon>
        <taxon>Escherichia</taxon>
    </lineage>
</organism>